<protein>
    <submittedName>
        <fullName evidence="1">Bile salt-activated lipase</fullName>
    </submittedName>
</protein>
<sequence length="518" mass="56333">MEMLQILLAVVLSLGMASAASLGVVQTEGGSVQGQNIPLGLFRSVDVFKGIPFAAMPGTFEKPKPHPGWDVSSNLPVMIWLYGGGFMSGSSTGPYFLNDYLYSGQEIADRGNVIVVSVGYRVGVLGFLSTGDSQLPGNYGLWDQHAAIAWVNRNIRSFGGDPDNITIFGESAGGASVSFQTLSPHNKGLFKRAISQSGVAFCPWAMNRNPRKVAEQVAEKVGCPTDDRMVACLKSTDTKTLTMAAPIPVQGNPDYPGVKNLLLSPVVDGDFLPDQPGNLLHNAADIDYLAGVNNMDGHIFTAQDIPSLGNKNQETLVEDVKRLLAAYTKEKGQAGFEVAFAEYSSNWGSTPSQDTIKKTAVDIGTDYLFLVPTQTAIYLHAANAMSGRTYSYLLSEPNLMAGPGKPFHDWVESDHTDDLQYVFGKPFTTPKVYGDRQRDLSGYMIAYWINFARTGDPNRGNLKVPVIWPEFTSTGHQFLDINGKMNESSTGKEMRLRFVHLWTVTLPSLPSHVVTEAQ</sequence>
<organism evidence="1 2">
    <name type="scientific">Nibea albiflora</name>
    <name type="common">Yellow drum</name>
    <name type="synonym">Corvina albiflora</name>
    <dbReference type="NCBI Taxonomy" id="240163"/>
    <lineage>
        <taxon>Eukaryota</taxon>
        <taxon>Metazoa</taxon>
        <taxon>Chordata</taxon>
        <taxon>Craniata</taxon>
        <taxon>Vertebrata</taxon>
        <taxon>Euteleostomi</taxon>
        <taxon>Actinopterygii</taxon>
        <taxon>Neopterygii</taxon>
        <taxon>Teleostei</taxon>
        <taxon>Neoteleostei</taxon>
        <taxon>Acanthomorphata</taxon>
        <taxon>Eupercaria</taxon>
        <taxon>Sciaenidae</taxon>
        <taxon>Nibea</taxon>
    </lineage>
</organism>
<dbReference type="EMBL" id="CM024803">
    <property type="protein sequence ID" value="KAG8010854.1"/>
    <property type="molecule type" value="Genomic_DNA"/>
</dbReference>
<keyword evidence="2" id="KW-1185">Reference proteome</keyword>
<reference evidence="1" key="1">
    <citation type="submission" date="2020-04" db="EMBL/GenBank/DDBJ databases">
        <title>A chromosome-scale assembly and high-density genetic map of the yellow drum (Nibea albiflora) genome.</title>
        <authorList>
            <person name="Xu D."/>
            <person name="Zhang W."/>
            <person name="Chen R."/>
            <person name="Tan P."/>
            <person name="Wang L."/>
            <person name="Song H."/>
            <person name="Tian L."/>
            <person name="Zhu Q."/>
            <person name="Wang B."/>
        </authorList>
    </citation>
    <scope>NUCLEOTIDE SEQUENCE</scope>
    <source>
        <strain evidence="1">ZJHYS-2018</strain>
    </source>
</reference>
<comment type="caution">
    <text evidence="1">The sequence shown here is derived from an EMBL/GenBank/DDBJ whole genome shotgun (WGS) entry which is preliminary data.</text>
</comment>
<proteinExistence type="predicted"/>
<evidence type="ECO:0000313" key="2">
    <source>
        <dbReference type="Proteomes" id="UP000805704"/>
    </source>
</evidence>
<gene>
    <name evidence="1" type="primary">CEL.3</name>
    <name evidence="1" type="ORF">GBF38_010138</name>
</gene>
<evidence type="ECO:0000313" key="1">
    <source>
        <dbReference type="EMBL" id="KAG8010854.1"/>
    </source>
</evidence>
<name>A0ACB7F9J4_NIBAL</name>
<accession>A0ACB7F9J4</accession>
<dbReference type="Proteomes" id="UP000805704">
    <property type="component" value="Chromosome 15"/>
</dbReference>